<proteinExistence type="predicted"/>
<accession>A0A7S4RGI6</accession>
<protein>
    <submittedName>
        <fullName evidence="1">Uncharacterized protein</fullName>
    </submittedName>
</protein>
<sequence length="670" mass="73038">MSRQLWDVVGGGDKGGILVRTGKDVSSPPAPERLCTGALIREVALDEERLHYELLDGAGPPSGWVSVSLKDGRALVVKSERQAPSPKLWRVVGGGDKGGILVRAGKDTSAPAEAERLATGSLVRELERDGLRLHFERVSGSGPARGWASTRLEGGKELLVPAGGEEGPRLAPEPLPAAPAEAGREVVPGAPAPTGLPLELAKTLGPYVAGEVGDITANHPGAHFGEVFPHTPEQLKEFGADWLTRVFRLAGSVPEDNGVARVLSQHEFLGGGAAVKVVLEVEYLRPSADLHTQLFVKMPLPPDHKNRALNIQLAFEGREVLFNRFYTKCLPFRTARFYYGDISMSTTNWILITERIAFAGEARRGERLGPDEVEPPVRKGLDFLLPDALEKYAALYRRAAMLTAWAHAGRLGPQLAELFPPAARAGYMIGFPVAARTVEEELWPRVEDFVLRHARRLFPADVAEPGYLARLRAECAEVGPLLGKASKYCTAGEELWAFVHPNLHIDNAFFLRNAAGRQDCGLLDWAGVGFSFLLSQFVSGGGALSLAGAEVRVPYTDALVACYFETLAEFGGPKLDVRDMQLRVALMDMAYIVGSMRLLETGRSGDVYEYLPKEAYDGVRGLDDPVFTADTIEALMLRSVVMMLVEGIKTWKGRCYHQIFSEWRASSKPR</sequence>
<name>A0A7S4RGI6_9DINO</name>
<evidence type="ECO:0000313" key="1">
    <source>
        <dbReference type="EMBL" id="CAE4612108.1"/>
    </source>
</evidence>
<organism evidence="1">
    <name type="scientific">Alexandrium monilatum</name>
    <dbReference type="NCBI Taxonomy" id="311494"/>
    <lineage>
        <taxon>Eukaryota</taxon>
        <taxon>Sar</taxon>
        <taxon>Alveolata</taxon>
        <taxon>Dinophyceae</taxon>
        <taxon>Gonyaulacales</taxon>
        <taxon>Pyrocystaceae</taxon>
        <taxon>Alexandrium</taxon>
    </lineage>
</organism>
<dbReference type="EMBL" id="HBNR01049183">
    <property type="protein sequence ID" value="CAE4612108.1"/>
    <property type="molecule type" value="Transcribed_RNA"/>
</dbReference>
<dbReference type="AlphaFoldDB" id="A0A7S4RGI6"/>
<reference evidence="1" key="1">
    <citation type="submission" date="2021-01" db="EMBL/GenBank/DDBJ databases">
        <authorList>
            <person name="Corre E."/>
            <person name="Pelletier E."/>
            <person name="Niang G."/>
            <person name="Scheremetjew M."/>
            <person name="Finn R."/>
            <person name="Kale V."/>
            <person name="Holt S."/>
            <person name="Cochrane G."/>
            <person name="Meng A."/>
            <person name="Brown T."/>
            <person name="Cohen L."/>
        </authorList>
    </citation>
    <scope>NUCLEOTIDE SEQUENCE</scope>
    <source>
        <strain evidence="1">CCMP3105</strain>
    </source>
</reference>
<gene>
    <name evidence="1" type="ORF">AMON00008_LOCUS34346</name>
</gene>